<sequence length="421" mass="47459">MPMVTASLKLSWLSLGEESNIHAQCYNRQRMTFRRRLARTEATGDESEKREQTNRAIQSLMVKHDPILLFASRLLSPQKAEEASALYAWCRRLDEICDSEENSSKPELVQDQLDVWQERFDDLWSDETKEGARKTTRVEPTATTYYSEDDFLMDLALKECIERYQSSGMLTRKPFDDMVQGMKSDAVEKRRIRDMAELELYGYRVAGTVGLMLLPLLLTPEDDANDSSSTSAAEAVKTAREPATCLGTAIQLVNILRDATQDAVLGRIYLPTDMLRAEGVTEEDEAKWLLEAAVGEGMSPAPDGYKRVVEKVSNRGYELLAHAEEGRSTLPGPFGPLLVQVIVELYRDYLEELKRRGYDNLQGGSGSNKGTMDRVKISGLRKAQASLRAIAKVLIDSKQTSILIQFDSLSDFLPQLYKYKL</sequence>
<gene>
    <name evidence="4" type="ORF">PSNMU_V1.4_AUG-EV-PASAV3_0016680</name>
</gene>
<evidence type="ECO:0000256" key="1">
    <source>
        <dbReference type="ARBA" id="ARBA00001805"/>
    </source>
</evidence>
<dbReference type="Proteomes" id="UP000291116">
    <property type="component" value="Unassembled WGS sequence"/>
</dbReference>
<dbReference type="SFLD" id="SFLDG01018">
    <property type="entry name" value="Squalene/Phytoene_Synthase_Lik"/>
    <property type="match status" value="1"/>
</dbReference>
<dbReference type="PANTHER" id="PTHR31480">
    <property type="entry name" value="BIFUNCTIONAL LYCOPENE CYCLASE/PHYTOENE SYNTHASE"/>
    <property type="match status" value="1"/>
</dbReference>
<evidence type="ECO:0000256" key="2">
    <source>
        <dbReference type="ARBA" id="ARBA00012396"/>
    </source>
</evidence>
<dbReference type="InterPro" id="IPR008949">
    <property type="entry name" value="Isoprenoid_synthase_dom_sf"/>
</dbReference>
<dbReference type="GO" id="GO:0016117">
    <property type="term" value="P:carotenoid biosynthetic process"/>
    <property type="evidence" value="ECO:0007669"/>
    <property type="project" value="UniProtKB-KW"/>
</dbReference>
<accession>A0A448YYV3</accession>
<evidence type="ECO:0000313" key="4">
    <source>
        <dbReference type="EMBL" id="VEU34946.1"/>
    </source>
</evidence>
<dbReference type="InterPro" id="IPR044843">
    <property type="entry name" value="Trans_IPPS_bact-type"/>
</dbReference>
<dbReference type="SFLD" id="SFLDG01212">
    <property type="entry name" value="Phytoene_synthase_like"/>
    <property type="match status" value="1"/>
</dbReference>
<evidence type="ECO:0000256" key="3">
    <source>
        <dbReference type="ARBA" id="ARBA00022746"/>
    </source>
</evidence>
<dbReference type="EC" id="2.5.1.32" evidence="2"/>
<comment type="catalytic activity">
    <reaction evidence="1">
        <text>2 (2E,6E,10E)-geranylgeranyl diphosphate = 15-cis-phytoene + 2 diphosphate</text>
        <dbReference type="Rhea" id="RHEA:34475"/>
        <dbReference type="ChEBI" id="CHEBI:27787"/>
        <dbReference type="ChEBI" id="CHEBI:33019"/>
        <dbReference type="ChEBI" id="CHEBI:58756"/>
        <dbReference type="EC" id="2.5.1.32"/>
    </reaction>
</comment>
<organism evidence="4 5">
    <name type="scientific">Pseudo-nitzschia multistriata</name>
    <dbReference type="NCBI Taxonomy" id="183589"/>
    <lineage>
        <taxon>Eukaryota</taxon>
        <taxon>Sar</taxon>
        <taxon>Stramenopiles</taxon>
        <taxon>Ochrophyta</taxon>
        <taxon>Bacillariophyta</taxon>
        <taxon>Bacillariophyceae</taxon>
        <taxon>Bacillariophycidae</taxon>
        <taxon>Bacillariales</taxon>
        <taxon>Bacillariaceae</taxon>
        <taxon>Pseudo-nitzschia</taxon>
    </lineage>
</organism>
<dbReference type="AlphaFoldDB" id="A0A448YYV3"/>
<dbReference type="Gene3D" id="1.10.600.10">
    <property type="entry name" value="Farnesyl Diphosphate Synthase"/>
    <property type="match status" value="1"/>
</dbReference>
<keyword evidence="3" id="KW-0125">Carotenoid biosynthesis</keyword>
<evidence type="ECO:0000313" key="5">
    <source>
        <dbReference type="Proteomes" id="UP000291116"/>
    </source>
</evidence>
<reference evidence="4 5" key="1">
    <citation type="submission" date="2019-01" db="EMBL/GenBank/DDBJ databases">
        <authorList>
            <person name="Ferrante I. M."/>
        </authorList>
    </citation>
    <scope>NUCLEOTIDE SEQUENCE [LARGE SCALE GENOMIC DNA]</scope>
    <source>
        <strain evidence="4 5">B856</strain>
    </source>
</reference>
<dbReference type="SFLD" id="SFLDS00005">
    <property type="entry name" value="Isoprenoid_Synthase_Type_I"/>
    <property type="match status" value="1"/>
</dbReference>
<dbReference type="InterPro" id="IPR002060">
    <property type="entry name" value="Squ/phyt_synthse"/>
</dbReference>
<keyword evidence="5" id="KW-1185">Reference proteome</keyword>
<dbReference type="SUPFAM" id="SSF48576">
    <property type="entry name" value="Terpenoid synthases"/>
    <property type="match status" value="1"/>
</dbReference>
<proteinExistence type="predicted"/>
<name>A0A448YYV3_9STRA</name>
<dbReference type="GO" id="GO:0004311">
    <property type="term" value="F:geranylgeranyl diphosphate synthase activity"/>
    <property type="evidence" value="ECO:0007669"/>
    <property type="project" value="InterPro"/>
</dbReference>
<protein>
    <recommendedName>
        <fullName evidence="2">15-cis-phytoene synthase</fullName>
        <ecNumber evidence="2">2.5.1.32</ecNumber>
    </recommendedName>
</protein>
<dbReference type="OrthoDB" id="6600518at2759"/>
<dbReference type="EMBL" id="CAACVS010000044">
    <property type="protein sequence ID" value="VEU34946.1"/>
    <property type="molecule type" value="Genomic_DNA"/>
</dbReference>
<dbReference type="Pfam" id="PF00494">
    <property type="entry name" value="SQS_PSY"/>
    <property type="match status" value="1"/>
</dbReference>